<accession>A0ABR1JME2</accession>
<evidence type="ECO:0000256" key="1">
    <source>
        <dbReference type="SAM" id="Phobius"/>
    </source>
</evidence>
<gene>
    <name evidence="3" type="ORF">VKT23_005709</name>
    <name evidence="2" type="ORF">VKT23_007110</name>
</gene>
<dbReference type="EMBL" id="JBANRG010000009">
    <property type="protein sequence ID" value="KAK7463771.1"/>
    <property type="molecule type" value="Genomic_DNA"/>
</dbReference>
<dbReference type="Proteomes" id="UP001498398">
    <property type="component" value="Unassembled WGS sequence"/>
</dbReference>
<name>A0ABR1JME2_9AGAR</name>
<feature type="transmembrane region" description="Helical" evidence="1">
    <location>
        <begin position="256"/>
        <end position="272"/>
    </location>
</feature>
<comment type="caution">
    <text evidence="2">The sequence shown here is derived from an EMBL/GenBank/DDBJ whole genome shotgun (WGS) entry which is preliminary data.</text>
</comment>
<reference evidence="2 4" key="1">
    <citation type="submission" date="2024-01" db="EMBL/GenBank/DDBJ databases">
        <title>A draft genome for the cacao thread blight pathogen Marasmiellus scandens.</title>
        <authorList>
            <person name="Baruah I.K."/>
            <person name="Leung J."/>
            <person name="Bukari Y."/>
            <person name="Amoako-Attah I."/>
            <person name="Meinhardt L.W."/>
            <person name="Bailey B.A."/>
            <person name="Cohen S.P."/>
        </authorList>
    </citation>
    <scope>NUCLEOTIDE SEQUENCE [LARGE SCALE GENOMIC DNA]</scope>
    <source>
        <strain evidence="2 4">GH-19</strain>
    </source>
</reference>
<keyword evidence="4" id="KW-1185">Reference proteome</keyword>
<keyword evidence="1" id="KW-1133">Transmembrane helix</keyword>
<dbReference type="EMBL" id="JBANRG010000006">
    <property type="protein sequence ID" value="KAK7465738.1"/>
    <property type="molecule type" value="Genomic_DNA"/>
</dbReference>
<keyword evidence="1" id="KW-0812">Transmembrane</keyword>
<evidence type="ECO:0000313" key="3">
    <source>
        <dbReference type="EMBL" id="KAK7465738.1"/>
    </source>
</evidence>
<organism evidence="2 4">
    <name type="scientific">Marasmiellus scandens</name>
    <dbReference type="NCBI Taxonomy" id="2682957"/>
    <lineage>
        <taxon>Eukaryota</taxon>
        <taxon>Fungi</taxon>
        <taxon>Dikarya</taxon>
        <taxon>Basidiomycota</taxon>
        <taxon>Agaricomycotina</taxon>
        <taxon>Agaricomycetes</taxon>
        <taxon>Agaricomycetidae</taxon>
        <taxon>Agaricales</taxon>
        <taxon>Marasmiineae</taxon>
        <taxon>Omphalotaceae</taxon>
        <taxon>Marasmiellus</taxon>
    </lineage>
</organism>
<protein>
    <submittedName>
        <fullName evidence="2">Uncharacterized protein</fullName>
    </submittedName>
</protein>
<evidence type="ECO:0000313" key="2">
    <source>
        <dbReference type="EMBL" id="KAK7463771.1"/>
    </source>
</evidence>
<feature type="transmembrane region" description="Helical" evidence="1">
    <location>
        <begin position="278"/>
        <end position="296"/>
    </location>
</feature>
<feature type="transmembrane region" description="Helical" evidence="1">
    <location>
        <begin position="329"/>
        <end position="350"/>
    </location>
</feature>
<sequence>MEEPSEQTALLASDVSLPAISSAIVQISTLGYDELNELHSSNVLRPSELSNHRTLQVAYSLIVLLSLRAKKQKDSRKPSRNPWDKWSAENDAKTTINLVDNNIQLVWNGFLNGYCKPQDVDVVLWTPFRIEDGKEKTLRVVDFLTQPLQVPSELLAHRLIYLSLLDRWQNGPLVDFARSRNYLRDRYDALGTPKVLHAIELIGHLLFLILLILYTLHPPNRPVIYAESSEFIGWREGILIFLSVALSLQKPSFSNIPFYLTLFAFLFALPSVPFPENASFSLLLISVFILLFQFHLLRTPSPLFLFSRSSTLPFAIFLRHGVLRTIGSLLLFFLPAFLVSVFLLSSSLVDTPFPPFTLQRAMIATPIETRVAYLILSGVVITISTICFFITIPLSVSYTSSTDTWDRYSVAIGHTARATFFREVVKYSQSYLFPSPLNCVHFILIRIPTFAFRTCRVAPAAMEDFERMVWRITVGPFVAVIKLLTIPLP</sequence>
<keyword evidence="1" id="KW-0472">Membrane</keyword>
<evidence type="ECO:0000313" key="4">
    <source>
        <dbReference type="Proteomes" id="UP001498398"/>
    </source>
</evidence>
<feature type="transmembrane region" description="Helical" evidence="1">
    <location>
        <begin position="231"/>
        <end position="249"/>
    </location>
</feature>
<feature type="transmembrane region" description="Helical" evidence="1">
    <location>
        <begin position="303"/>
        <end position="323"/>
    </location>
</feature>
<proteinExistence type="predicted"/>
<feature type="transmembrane region" description="Helical" evidence="1">
    <location>
        <begin position="371"/>
        <end position="396"/>
    </location>
</feature>
<feature type="transmembrane region" description="Helical" evidence="1">
    <location>
        <begin position="195"/>
        <end position="216"/>
    </location>
</feature>